<dbReference type="AlphaFoldDB" id="A0A670I5L8"/>
<organism evidence="13 14">
    <name type="scientific">Podarcis muralis</name>
    <name type="common">Wall lizard</name>
    <name type="synonym">Lacerta muralis</name>
    <dbReference type="NCBI Taxonomy" id="64176"/>
    <lineage>
        <taxon>Eukaryota</taxon>
        <taxon>Metazoa</taxon>
        <taxon>Chordata</taxon>
        <taxon>Craniata</taxon>
        <taxon>Vertebrata</taxon>
        <taxon>Euteleostomi</taxon>
        <taxon>Lepidosauria</taxon>
        <taxon>Squamata</taxon>
        <taxon>Bifurcata</taxon>
        <taxon>Unidentata</taxon>
        <taxon>Episquamata</taxon>
        <taxon>Laterata</taxon>
        <taxon>Lacertibaenia</taxon>
        <taxon>Lacertidae</taxon>
        <taxon>Podarcis</taxon>
    </lineage>
</organism>
<evidence type="ECO:0000256" key="6">
    <source>
        <dbReference type="ARBA" id="ARBA00022692"/>
    </source>
</evidence>
<dbReference type="Pfam" id="PF04258">
    <property type="entry name" value="Peptidase_A22B"/>
    <property type="match status" value="2"/>
</dbReference>
<dbReference type="Gene3D" id="3.40.50.300">
    <property type="entry name" value="P-loop containing nucleotide triphosphate hydrolases"/>
    <property type="match status" value="1"/>
</dbReference>
<reference evidence="13" key="3">
    <citation type="submission" date="2025-09" db="UniProtKB">
        <authorList>
            <consortium name="Ensembl"/>
        </authorList>
    </citation>
    <scope>IDENTIFICATION</scope>
</reference>
<dbReference type="InterPro" id="IPR006639">
    <property type="entry name" value="Preselin/SPP"/>
</dbReference>
<dbReference type="GO" id="GO:0031090">
    <property type="term" value="C:organelle membrane"/>
    <property type="evidence" value="ECO:0007669"/>
    <property type="project" value="UniProtKB-ARBA"/>
</dbReference>
<evidence type="ECO:0000256" key="2">
    <source>
        <dbReference type="ARBA" id="ARBA00004366"/>
    </source>
</evidence>
<sequence>MTLNTQRGGSASPARRRASTPLPMPYGSHPGMLSVRPSQAEPGHPQLGQSSSCDPKVHLPEPRGSWSSESSDSEESWGSLYRVVLLGDPGVGKTSLMYLFAGVQDKDLPEQQREDTYERTLSVDGEETTLMVIDTWEAEKRAPEEDNWFHNYCMQVGNAYVIVYSITDRGSFESASELRIQLRRTRQAENIPIILVGNKTDLVRSREVSVEEGRACAVVFDCKFIETSAALQHNVSELFEGVVRQIRLRRDSKEANERRMSLYKRKESLTKKNASDMPETITSRDAARFPIVASCTLLGLYLFFKIFSQEYINLLLSMYFFVLGILALSHTISPVMNKFFPVNFPNKQYQLLFTQGSGESKEALDCQQPLWPGLLSQRGGAAAFEQCQHRLHPTRGLFVYDVFWVFGTNVMVTVAKSFEAPIKLVFPQDLLERGLEADNFAMLGLGDIVIPGIFIALLLRFDISLKRNTHTYFYTSFVAYIFGLGLTIFIMHIFKHAQPALLYLVPACIGFPLLVALVKGEVAEMFSYEENSAPKEVPPGDAKEGKKEK</sequence>
<evidence type="ECO:0000313" key="14">
    <source>
        <dbReference type="Proteomes" id="UP000472272"/>
    </source>
</evidence>
<evidence type="ECO:0000256" key="5">
    <source>
        <dbReference type="ARBA" id="ARBA00022553"/>
    </source>
</evidence>
<dbReference type="GO" id="GO:0003924">
    <property type="term" value="F:GTPase activity"/>
    <property type="evidence" value="ECO:0007669"/>
    <property type="project" value="InterPro"/>
</dbReference>
<dbReference type="FunFam" id="3.40.50.300:FF:000311">
    <property type="entry name" value="GTP-binding protein RAD"/>
    <property type="match status" value="1"/>
</dbReference>
<feature type="region of interest" description="Disordered" evidence="11">
    <location>
        <begin position="530"/>
        <end position="549"/>
    </location>
</feature>
<dbReference type="SMART" id="SM00730">
    <property type="entry name" value="PSN"/>
    <property type="match status" value="1"/>
</dbReference>
<dbReference type="PRINTS" id="PR00449">
    <property type="entry name" value="RASTRNSFRMNG"/>
</dbReference>
<keyword evidence="7" id="KW-0547">Nucleotide-binding</keyword>
<dbReference type="PROSITE" id="PS51419">
    <property type="entry name" value="RAB"/>
    <property type="match status" value="1"/>
</dbReference>
<dbReference type="InterPro" id="IPR001806">
    <property type="entry name" value="Small_GTPase"/>
</dbReference>
<dbReference type="SMART" id="SM00173">
    <property type="entry name" value="RAS"/>
    <property type="match status" value="1"/>
</dbReference>
<dbReference type="GO" id="GO:0005886">
    <property type="term" value="C:plasma membrane"/>
    <property type="evidence" value="ECO:0007669"/>
    <property type="project" value="TreeGrafter"/>
</dbReference>
<keyword evidence="9 12" id="KW-1133">Transmembrane helix</keyword>
<evidence type="ECO:0000256" key="8">
    <source>
        <dbReference type="ARBA" id="ARBA00022801"/>
    </source>
</evidence>
<feature type="transmembrane region" description="Helical" evidence="12">
    <location>
        <begin position="286"/>
        <end position="304"/>
    </location>
</feature>
<dbReference type="Proteomes" id="UP000472272">
    <property type="component" value="Chromosome 6"/>
</dbReference>
<dbReference type="NCBIfam" id="TIGR00231">
    <property type="entry name" value="small_GTP"/>
    <property type="match status" value="1"/>
</dbReference>
<feature type="transmembrane region" description="Helical" evidence="12">
    <location>
        <begin position="471"/>
        <end position="494"/>
    </location>
</feature>
<feature type="region of interest" description="Disordered" evidence="11">
    <location>
        <begin position="1"/>
        <end position="73"/>
    </location>
</feature>
<comment type="similarity">
    <text evidence="3">Belongs to the peptidase A22B family.</text>
</comment>
<keyword evidence="6 12" id="KW-0812">Transmembrane</keyword>
<dbReference type="SMART" id="SM00175">
    <property type="entry name" value="RAB"/>
    <property type="match status" value="1"/>
</dbReference>
<feature type="transmembrane region" description="Helical" evidence="12">
    <location>
        <begin position="311"/>
        <end position="332"/>
    </location>
</feature>
<dbReference type="InterPro" id="IPR027417">
    <property type="entry name" value="P-loop_NTPase"/>
</dbReference>
<evidence type="ECO:0000256" key="1">
    <source>
        <dbReference type="ARBA" id="ARBA00004127"/>
    </source>
</evidence>
<accession>A0A670I5L8</accession>
<comment type="similarity">
    <text evidence="4">Belongs to the small GTPase superfamily. RGK family.</text>
</comment>
<evidence type="ECO:0000256" key="9">
    <source>
        <dbReference type="ARBA" id="ARBA00022989"/>
    </source>
</evidence>
<dbReference type="SUPFAM" id="SSF52540">
    <property type="entry name" value="P-loop containing nucleoside triphosphate hydrolases"/>
    <property type="match status" value="1"/>
</dbReference>
<keyword evidence="14" id="KW-1185">Reference proteome</keyword>
<dbReference type="GO" id="GO:0012505">
    <property type="term" value="C:endomembrane system"/>
    <property type="evidence" value="ECO:0007669"/>
    <property type="project" value="UniProtKB-SubCell"/>
</dbReference>
<evidence type="ECO:0000256" key="10">
    <source>
        <dbReference type="ARBA" id="ARBA00023136"/>
    </source>
</evidence>
<proteinExistence type="inferred from homology"/>
<reference evidence="13 14" key="1">
    <citation type="journal article" date="2019" name="Proc. Natl. Acad. Sci. U.S.A.">
        <title>Regulatory changes in pterin and carotenoid genes underlie balanced color polymorphisms in the wall lizard.</title>
        <authorList>
            <person name="Andrade P."/>
            <person name="Pinho C."/>
            <person name="Perez I de Lanuza G."/>
            <person name="Afonso S."/>
            <person name="Brejcha J."/>
            <person name="Rubin C.J."/>
            <person name="Wallerman O."/>
            <person name="Pereira P."/>
            <person name="Sabatino S.J."/>
            <person name="Bellati A."/>
            <person name="Pellitteri-Rosa D."/>
            <person name="Bosakova Z."/>
            <person name="Bunikis I."/>
            <person name="Carretero M.A."/>
            <person name="Feiner N."/>
            <person name="Marsik P."/>
            <person name="Pauperio F."/>
            <person name="Salvi D."/>
            <person name="Soler L."/>
            <person name="While G.M."/>
            <person name="Uller T."/>
            <person name="Font E."/>
            <person name="Andersson L."/>
            <person name="Carneiro M."/>
        </authorList>
    </citation>
    <scope>NUCLEOTIDE SEQUENCE</scope>
</reference>
<dbReference type="PANTHER" id="PTHR45775:SF2">
    <property type="entry name" value="GTP-BINDING PROTEIN REM 1"/>
    <property type="match status" value="1"/>
</dbReference>
<dbReference type="Ensembl" id="ENSPMRT00000007516.1">
    <property type="protein sequence ID" value="ENSPMRP00000007027.1"/>
    <property type="gene ID" value="ENSPMRG00000004778.1"/>
</dbReference>
<dbReference type="InterPro" id="IPR007369">
    <property type="entry name" value="Peptidase_A22B_SPP"/>
</dbReference>
<evidence type="ECO:0000313" key="13">
    <source>
        <dbReference type="Ensembl" id="ENSPMRP00000007027.1"/>
    </source>
</evidence>
<dbReference type="InterPro" id="IPR051641">
    <property type="entry name" value="RGK_GTP-binding_reg"/>
</dbReference>
<dbReference type="InterPro" id="IPR005225">
    <property type="entry name" value="Small_GTP-bd"/>
</dbReference>
<keyword evidence="10 12" id="KW-0472">Membrane</keyword>
<dbReference type="PROSITE" id="PS51421">
    <property type="entry name" value="RAS"/>
    <property type="match status" value="1"/>
</dbReference>
<gene>
    <name evidence="13" type="primary">REM1</name>
</gene>
<name>A0A670I5L8_PODMU</name>
<protein>
    <submittedName>
        <fullName evidence="13">RRAD and GEM like GTPase 1</fullName>
    </submittedName>
</protein>
<evidence type="ECO:0000256" key="7">
    <source>
        <dbReference type="ARBA" id="ARBA00022741"/>
    </source>
</evidence>
<feature type="transmembrane region" description="Helical" evidence="12">
    <location>
        <begin position="440"/>
        <end position="459"/>
    </location>
</feature>
<dbReference type="GeneTree" id="ENSGT00940000160613"/>
<evidence type="ECO:0000256" key="11">
    <source>
        <dbReference type="SAM" id="MobiDB-lite"/>
    </source>
</evidence>
<evidence type="ECO:0000256" key="4">
    <source>
        <dbReference type="ARBA" id="ARBA00008846"/>
    </source>
</evidence>
<keyword evidence="5" id="KW-0597">Phosphoprotein</keyword>
<comment type="subcellular location">
    <subcellularLocation>
        <location evidence="1">Endomembrane system</location>
        <topology evidence="1">Multi-pass membrane protein</topology>
    </subcellularLocation>
    <subcellularLocation>
        <location evidence="2">Membrane</location>
        <topology evidence="2">Multi-pass membrane protein</topology>
        <orientation evidence="2">Lumenal side</orientation>
    </subcellularLocation>
</comment>
<reference evidence="13" key="2">
    <citation type="submission" date="2025-08" db="UniProtKB">
        <authorList>
            <consortium name="Ensembl"/>
        </authorList>
    </citation>
    <scope>IDENTIFICATION</scope>
</reference>
<dbReference type="PANTHER" id="PTHR45775">
    <property type="entry name" value="RAD, GEM/KIR FAMILY MEMBER 2, ISOFORM C"/>
    <property type="match status" value="1"/>
</dbReference>
<dbReference type="GO" id="GO:0005525">
    <property type="term" value="F:GTP binding"/>
    <property type="evidence" value="ECO:0007669"/>
    <property type="project" value="InterPro"/>
</dbReference>
<dbReference type="GO" id="GO:0042500">
    <property type="term" value="F:aspartic endopeptidase activity, intramembrane cleaving"/>
    <property type="evidence" value="ECO:0007669"/>
    <property type="project" value="InterPro"/>
</dbReference>
<dbReference type="SMART" id="SM00174">
    <property type="entry name" value="RHO"/>
    <property type="match status" value="1"/>
</dbReference>
<keyword evidence="8" id="KW-0378">Hydrolase</keyword>
<evidence type="ECO:0000256" key="12">
    <source>
        <dbReference type="SAM" id="Phobius"/>
    </source>
</evidence>
<dbReference type="GO" id="GO:0005246">
    <property type="term" value="F:calcium channel regulator activity"/>
    <property type="evidence" value="ECO:0007669"/>
    <property type="project" value="TreeGrafter"/>
</dbReference>
<feature type="transmembrane region" description="Helical" evidence="12">
    <location>
        <begin position="500"/>
        <end position="518"/>
    </location>
</feature>
<evidence type="ECO:0000256" key="3">
    <source>
        <dbReference type="ARBA" id="ARBA00006859"/>
    </source>
</evidence>
<dbReference type="CDD" id="cd04148">
    <property type="entry name" value="RGK"/>
    <property type="match status" value="1"/>
</dbReference>
<dbReference type="Pfam" id="PF00071">
    <property type="entry name" value="Ras"/>
    <property type="match status" value="1"/>
</dbReference>